<name>A0ABS8AZE2_9BACT</name>
<evidence type="ECO:0000259" key="1">
    <source>
        <dbReference type="Pfam" id="PF20594"/>
    </source>
</evidence>
<accession>A0ABS8AZE2</accession>
<feature type="domain" description="DUF6794" evidence="1">
    <location>
        <begin position="31"/>
        <end position="112"/>
    </location>
</feature>
<dbReference type="Pfam" id="PF20594">
    <property type="entry name" value="DUF6794"/>
    <property type="match status" value="1"/>
</dbReference>
<dbReference type="Proteomes" id="UP001165296">
    <property type="component" value="Unassembled WGS sequence"/>
</dbReference>
<evidence type="ECO:0000313" key="3">
    <source>
        <dbReference type="Proteomes" id="UP001165296"/>
    </source>
</evidence>
<organism evidence="2 3">
    <name type="scientific">Hymenobacter lucidus</name>
    <dbReference type="NCBI Taxonomy" id="2880930"/>
    <lineage>
        <taxon>Bacteria</taxon>
        <taxon>Pseudomonadati</taxon>
        <taxon>Bacteroidota</taxon>
        <taxon>Cytophagia</taxon>
        <taxon>Cytophagales</taxon>
        <taxon>Hymenobacteraceae</taxon>
        <taxon>Hymenobacter</taxon>
    </lineage>
</organism>
<proteinExistence type="predicted"/>
<dbReference type="InterPro" id="IPR046744">
    <property type="entry name" value="DUF6794"/>
</dbReference>
<sequence>MKSFAFLLLAFLIVTTSLGQSLLKADRRYQPLTLEDAVRHLQKLHSDSLKQCIVSQTEEEFTAGAHFGLGMWMRNNWGLWRGGPLAKHFNTLGVYHPDDMSGIILTTYYRALRQQDWQLDQQVQRYQAYWQAAAAHEQRWKNDPVYRAPLQAQQDSAEQAHNRQQLEMEKMALPPGAYLRVYIDYQCGLLSLGEHTLLEGEVVQWVGNDIDMKITRYVDARKTGRVNRCNAVTNDTVRLRWHQNYSQARP</sequence>
<protein>
    <recommendedName>
        <fullName evidence="1">DUF6794 domain-containing protein</fullName>
    </recommendedName>
</protein>
<keyword evidence="3" id="KW-1185">Reference proteome</keyword>
<gene>
    <name evidence="2" type="ORF">LGH74_24455</name>
</gene>
<evidence type="ECO:0000313" key="2">
    <source>
        <dbReference type="EMBL" id="MCB2411162.1"/>
    </source>
</evidence>
<comment type="caution">
    <text evidence="2">The sequence shown here is derived from an EMBL/GenBank/DDBJ whole genome shotgun (WGS) entry which is preliminary data.</text>
</comment>
<dbReference type="RefSeq" id="WP_226180751.1">
    <property type="nucleotide sequence ID" value="NZ_JAJADR010000015.1"/>
</dbReference>
<reference evidence="2" key="1">
    <citation type="submission" date="2021-10" db="EMBL/GenBank/DDBJ databases">
        <authorList>
            <person name="Dean J.D."/>
            <person name="Kim M.K."/>
            <person name="Newey C.N."/>
            <person name="Stoker T.S."/>
            <person name="Thompson D.W."/>
            <person name="Grose J.H."/>
        </authorList>
    </citation>
    <scope>NUCLEOTIDE SEQUENCE</scope>
    <source>
        <strain evidence="2">BT178</strain>
    </source>
</reference>
<dbReference type="EMBL" id="JAJADR010000015">
    <property type="protein sequence ID" value="MCB2411162.1"/>
    <property type="molecule type" value="Genomic_DNA"/>
</dbReference>